<dbReference type="Gene3D" id="3.40.50.880">
    <property type="match status" value="1"/>
</dbReference>
<dbReference type="GO" id="GO:0016740">
    <property type="term" value="F:transferase activity"/>
    <property type="evidence" value="ECO:0007669"/>
    <property type="project" value="UniProtKB-KW"/>
</dbReference>
<organism evidence="3 4">
    <name type="scientific">Humibacillus xanthopallidus</name>
    <dbReference type="NCBI Taxonomy" id="412689"/>
    <lineage>
        <taxon>Bacteria</taxon>
        <taxon>Bacillati</taxon>
        <taxon>Actinomycetota</taxon>
        <taxon>Actinomycetes</taxon>
        <taxon>Micrococcales</taxon>
        <taxon>Intrasporangiaceae</taxon>
        <taxon>Humibacillus</taxon>
    </lineage>
</organism>
<dbReference type="PANTHER" id="PTHR40469">
    <property type="entry name" value="SECRETED GLYCOSYL HYDROLASE"/>
    <property type="match status" value="1"/>
</dbReference>
<evidence type="ECO:0000313" key="4">
    <source>
        <dbReference type="Proteomes" id="UP000320085"/>
    </source>
</evidence>
<dbReference type="PANTHER" id="PTHR40469:SF2">
    <property type="entry name" value="GALACTOSE-BINDING DOMAIN-LIKE SUPERFAMILY PROTEIN"/>
    <property type="match status" value="1"/>
</dbReference>
<evidence type="ECO:0000313" key="3">
    <source>
        <dbReference type="EMBL" id="TQN45799.1"/>
    </source>
</evidence>
<gene>
    <name evidence="3" type="ORF">FHX52_2499</name>
</gene>
<feature type="chain" id="PRO_5021730115" evidence="1">
    <location>
        <begin position="35"/>
        <end position="397"/>
    </location>
</feature>
<evidence type="ECO:0000259" key="2">
    <source>
        <dbReference type="Pfam" id="PF06283"/>
    </source>
</evidence>
<evidence type="ECO:0000256" key="1">
    <source>
        <dbReference type="SAM" id="SignalP"/>
    </source>
</evidence>
<sequence>MTTTHRRVGAGRLLGTVTGLAALVLGFGAASAGAADSAANAANAAAAPTAAAAGDYKVLVVGKTLGFRHSHIDETTHAVIDMGRESGFTVDVWDPPNSSGGWWGPGSPGQPDVTMASTPFTSAANLSQYATIIFASPVDNTNSMNPATPRLLNDAELAAFQGYIRGGGGYVGLHAATDTMHSVPWYSKLSGGGARFVNHPAQQTATMRVEDPTHPSTEHLPRTWVRFDEWYNFSSNPRDSVRVLITLDESTYTGGRMGADHPISWCHNFEGGRSWYEGAGHVDSSYSDPVFLEHLKGGIEWTAGKVSGGGDCVTFNEVKGLLGASDDGSMRTQKLTAQVGERLAAAETAADAGDRDAALQALQTARGKANGLIDQHAVSGKIADLMEWQEGLRAAGL</sequence>
<keyword evidence="1" id="KW-0732">Signal</keyword>
<dbReference type="SUPFAM" id="SSF52317">
    <property type="entry name" value="Class I glutamine amidotransferase-like"/>
    <property type="match status" value="1"/>
</dbReference>
<dbReference type="Proteomes" id="UP000320085">
    <property type="component" value="Unassembled WGS sequence"/>
</dbReference>
<feature type="domain" description="ThuA-like" evidence="2">
    <location>
        <begin position="57"/>
        <end position="302"/>
    </location>
</feature>
<dbReference type="EMBL" id="VFQF01000002">
    <property type="protein sequence ID" value="TQN45799.1"/>
    <property type="molecule type" value="Genomic_DNA"/>
</dbReference>
<name>A0A543PP00_9MICO</name>
<dbReference type="RefSeq" id="WP_141822454.1">
    <property type="nucleotide sequence ID" value="NZ_BAAAQC010000010.1"/>
</dbReference>
<keyword evidence="3" id="KW-0808">Transferase</keyword>
<dbReference type="OrthoDB" id="2795102at2"/>
<dbReference type="Pfam" id="PF06283">
    <property type="entry name" value="ThuA"/>
    <property type="match status" value="1"/>
</dbReference>
<comment type="caution">
    <text evidence="3">The sequence shown here is derived from an EMBL/GenBank/DDBJ whole genome shotgun (WGS) entry which is preliminary data.</text>
</comment>
<dbReference type="InterPro" id="IPR029010">
    <property type="entry name" value="ThuA-like"/>
</dbReference>
<dbReference type="AlphaFoldDB" id="A0A543PP00"/>
<protein>
    <submittedName>
        <fullName evidence="3">Type 1 glutamine amidotransferase</fullName>
    </submittedName>
</protein>
<dbReference type="InterPro" id="IPR029062">
    <property type="entry name" value="Class_I_gatase-like"/>
</dbReference>
<reference evidence="3 4" key="1">
    <citation type="submission" date="2019-06" db="EMBL/GenBank/DDBJ databases">
        <title>Sequencing the genomes of 1000 actinobacteria strains.</title>
        <authorList>
            <person name="Klenk H.-P."/>
        </authorList>
    </citation>
    <scope>NUCLEOTIDE SEQUENCE [LARGE SCALE GENOMIC DNA]</scope>
    <source>
        <strain evidence="3 4">DSM 21776</strain>
    </source>
</reference>
<feature type="signal peptide" evidence="1">
    <location>
        <begin position="1"/>
        <end position="34"/>
    </location>
</feature>
<keyword evidence="3" id="KW-0315">Glutamine amidotransferase</keyword>
<proteinExistence type="predicted"/>
<accession>A0A543PP00</accession>